<sequence>MYLSIGDYQLPEYSMTAGETQNITIMLFTQNKQQLDADGMTARLAISDYINRNSEPFIIKTCSITQQAGYEISSLFCKLLPADTITLRGKFIYQVTITDVDDTVAILKGVMNIGANVDQSAIS</sequence>
<reference evidence="1" key="1">
    <citation type="submission" date="2019-08" db="EMBL/GenBank/DDBJ databases">
        <authorList>
            <person name="Kucharzyk K."/>
            <person name="Murdoch R.W."/>
            <person name="Higgins S."/>
            <person name="Loffler F."/>
        </authorList>
    </citation>
    <scope>NUCLEOTIDE SEQUENCE</scope>
</reference>
<proteinExistence type="predicted"/>
<organism evidence="1">
    <name type="scientific">bioreactor metagenome</name>
    <dbReference type="NCBI Taxonomy" id="1076179"/>
    <lineage>
        <taxon>unclassified sequences</taxon>
        <taxon>metagenomes</taxon>
        <taxon>ecological metagenomes</taxon>
    </lineage>
</organism>
<dbReference type="EMBL" id="VSSQ01001026">
    <property type="protein sequence ID" value="MPM04300.1"/>
    <property type="molecule type" value="Genomic_DNA"/>
</dbReference>
<protein>
    <recommendedName>
        <fullName evidence="2">BppU N-terminal domain-containing protein</fullName>
    </recommendedName>
</protein>
<evidence type="ECO:0000313" key="1">
    <source>
        <dbReference type="EMBL" id="MPM04300.1"/>
    </source>
</evidence>
<gene>
    <name evidence="1" type="ORF">SDC9_50576</name>
</gene>
<name>A0A644WKJ8_9ZZZZ</name>
<evidence type="ECO:0008006" key="2">
    <source>
        <dbReference type="Google" id="ProtNLM"/>
    </source>
</evidence>
<comment type="caution">
    <text evidence="1">The sequence shown here is derived from an EMBL/GenBank/DDBJ whole genome shotgun (WGS) entry which is preliminary data.</text>
</comment>
<dbReference type="AlphaFoldDB" id="A0A644WKJ8"/>
<accession>A0A644WKJ8</accession>